<sequence length="470" mass="49173">MRLTWGQPEDLLAHELVQSTIEGKDVSGVVARWTAAGGDTVPAVSGAGPVPAPPALRALARELLDELDALPAAPAPAEPDGWARIAALLPAAPVLPTVPDGELARRVHGAWTGRSAGCLLGKPVEKIPRQGIEEILRATGRWPLATWFTAVGLPDDVAARWPWNRRSAPTSLEENIDGMPEDDDLNYPILALALLEKHGTGFTTDDVAQLWLDNLPAGRVFTAERAAYRNILDARPVPETATHQNPFREWIGALIRTDVLGWVAPGDVRSAAYLAWVDARLSHTRNGVYGAMWAAALASASMVCASVEDVLDAAQTVLPPDSRIAQAVRLGREAALDGDVSVGLDRIHAAYGDLHWVHVLNNAAVIAYALTKGAGDFGTSVSIAVTAGWDTDSAAATVGGVVGALLGTDGIGQAWTGPVDGRIATSLPGGEQRIDDLVARTLALRLTEAVVPVADPADPADAAGTARVGA</sequence>
<dbReference type="Pfam" id="PF03747">
    <property type="entry name" value="ADP_ribosyl_GH"/>
    <property type="match status" value="1"/>
</dbReference>
<dbReference type="Proteomes" id="UP000641803">
    <property type="component" value="Unassembled WGS sequence"/>
</dbReference>
<reference evidence="1 2" key="1">
    <citation type="submission" date="2020-08" db="EMBL/GenBank/DDBJ databases">
        <title>A Genomic Blueprint of the Chicken Gut Microbiome.</title>
        <authorList>
            <person name="Gilroy R."/>
            <person name="Ravi A."/>
            <person name="Getino M."/>
            <person name="Pursley I."/>
            <person name="Horton D.L."/>
            <person name="Alikhan N.-F."/>
            <person name="Baker D."/>
            <person name="Gharbi K."/>
            <person name="Hall N."/>
            <person name="Watson M."/>
            <person name="Adriaenssens E.M."/>
            <person name="Foster-Nyarko E."/>
            <person name="Jarju S."/>
            <person name="Secka A."/>
            <person name="Antonio M."/>
            <person name="Oren A."/>
            <person name="Chaudhuri R."/>
            <person name="La Ragione R.M."/>
            <person name="Hildebrand F."/>
            <person name="Pallen M.J."/>
        </authorList>
    </citation>
    <scope>NUCLEOTIDE SEQUENCE [LARGE SCALE GENOMIC DNA]</scope>
    <source>
        <strain evidence="1 2">Sa4CUA1</strain>
    </source>
</reference>
<dbReference type="Gene3D" id="1.10.4080.10">
    <property type="entry name" value="ADP-ribosylation/Crystallin J1"/>
    <property type="match status" value="1"/>
</dbReference>
<dbReference type="InterPro" id="IPR005502">
    <property type="entry name" value="Ribosyl_crysJ1"/>
</dbReference>
<comment type="caution">
    <text evidence="1">The sequence shown here is derived from an EMBL/GenBank/DDBJ whole genome shotgun (WGS) entry which is preliminary data.</text>
</comment>
<name>A0ABR8RNB5_9CELL</name>
<dbReference type="EMBL" id="JACSQQ010000003">
    <property type="protein sequence ID" value="MBD7949246.1"/>
    <property type="molecule type" value="Genomic_DNA"/>
</dbReference>
<keyword evidence="2" id="KW-1185">Reference proteome</keyword>
<dbReference type="InterPro" id="IPR036705">
    <property type="entry name" value="Ribosyl_crysJ1_sf"/>
</dbReference>
<evidence type="ECO:0000313" key="2">
    <source>
        <dbReference type="Proteomes" id="UP000641803"/>
    </source>
</evidence>
<protein>
    <submittedName>
        <fullName evidence="1">ADP-ribosylglycohydrolase family protein</fullName>
    </submittedName>
</protein>
<dbReference type="SUPFAM" id="SSF101478">
    <property type="entry name" value="ADP-ribosylglycohydrolase"/>
    <property type="match status" value="1"/>
</dbReference>
<gene>
    <name evidence="1" type="ORF">H9652_02340</name>
</gene>
<proteinExistence type="predicted"/>
<dbReference type="RefSeq" id="WP_191794485.1">
    <property type="nucleotide sequence ID" value="NZ_JACSQQ010000003.1"/>
</dbReference>
<accession>A0ABR8RNB5</accession>
<organism evidence="1 2">
    <name type="scientific">Oerskovia rustica</name>
    <dbReference type="NCBI Taxonomy" id="2762237"/>
    <lineage>
        <taxon>Bacteria</taxon>
        <taxon>Bacillati</taxon>
        <taxon>Actinomycetota</taxon>
        <taxon>Actinomycetes</taxon>
        <taxon>Micrococcales</taxon>
        <taxon>Cellulomonadaceae</taxon>
        <taxon>Oerskovia</taxon>
    </lineage>
</organism>
<evidence type="ECO:0000313" key="1">
    <source>
        <dbReference type="EMBL" id="MBD7949246.1"/>
    </source>
</evidence>